<protein>
    <submittedName>
        <fullName evidence="1">Histidine phosphatase family protein</fullName>
    </submittedName>
</protein>
<name>A0ABT3QEL1_9PROT</name>
<sequence>MQRFSVLLARHAPVMVAEGMCYGRQEVPLRPGWERLTAGLSVLAQGASCQVVYSSPAARCRDMAEKLVKTTCMELRIDPRLAELDFGEWEGQCWSEISRIQLDAWAADPAGFAPPGGESGLSLMQRITAVWQDIKESGVSSCILSHGGPLRLLTGLAAGEKPQLLSPSIPQGFARLFSVI</sequence>
<dbReference type="InterPro" id="IPR029033">
    <property type="entry name" value="His_PPase_superfam"/>
</dbReference>
<evidence type="ECO:0000313" key="1">
    <source>
        <dbReference type="EMBL" id="MCX2563691.1"/>
    </source>
</evidence>
<dbReference type="CDD" id="cd07067">
    <property type="entry name" value="HP_PGM_like"/>
    <property type="match status" value="1"/>
</dbReference>
<keyword evidence="2" id="KW-1185">Reference proteome</keyword>
<dbReference type="Pfam" id="PF00300">
    <property type="entry name" value="His_Phos_1"/>
    <property type="match status" value="1"/>
</dbReference>
<dbReference type="InterPro" id="IPR013078">
    <property type="entry name" value="His_Pase_superF_clade-1"/>
</dbReference>
<reference evidence="1 2" key="1">
    <citation type="submission" date="2022-11" db="EMBL/GenBank/DDBJ databases">
        <title>Genome sequencing of Acetobacter type strain.</title>
        <authorList>
            <person name="Heo J."/>
            <person name="Lee D."/>
            <person name="Han B.-H."/>
            <person name="Hong S.-B."/>
            <person name="Kwon S.-W."/>
        </authorList>
    </citation>
    <scope>NUCLEOTIDE SEQUENCE [LARGE SCALE GENOMIC DNA]</scope>
    <source>
        <strain evidence="1 2">KACC 21253</strain>
    </source>
</reference>
<gene>
    <name evidence="1" type="ORF">OQ497_06940</name>
</gene>
<dbReference type="SUPFAM" id="SSF53254">
    <property type="entry name" value="Phosphoglycerate mutase-like"/>
    <property type="match status" value="1"/>
</dbReference>
<dbReference type="EMBL" id="JAPIUZ010000003">
    <property type="protein sequence ID" value="MCX2563691.1"/>
    <property type="molecule type" value="Genomic_DNA"/>
</dbReference>
<accession>A0ABT3QEL1</accession>
<dbReference type="Proteomes" id="UP001301152">
    <property type="component" value="Unassembled WGS sequence"/>
</dbReference>
<dbReference type="Gene3D" id="3.40.50.1240">
    <property type="entry name" value="Phosphoglycerate mutase-like"/>
    <property type="match status" value="1"/>
</dbReference>
<evidence type="ECO:0000313" key="2">
    <source>
        <dbReference type="Proteomes" id="UP001301152"/>
    </source>
</evidence>
<comment type="caution">
    <text evidence="1">The sequence shown here is derived from an EMBL/GenBank/DDBJ whole genome shotgun (WGS) entry which is preliminary data.</text>
</comment>
<organism evidence="1 2">
    <name type="scientific">Acetobacter thailandicus</name>
    <dbReference type="NCBI Taxonomy" id="1502842"/>
    <lineage>
        <taxon>Bacteria</taxon>
        <taxon>Pseudomonadati</taxon>
        <taxon>Pseudomonadota</taxon>
        <taxon>Alphaproteobacteria</taxon>
        <taxon>Acetobacterales</taxon>
        <taxon>Acetobacteraceae</taxon>
        <taxon>Acetobacter</taxon>
    </lineage>
</organism>
<proteinExistence type="predicted"/>
<dbReference type="RefSeq" id="WP_086555150.1">
    <property type="nucleotide sequence ID" value="NZ_JAERKX010000002.1"/>
</dbReference>
<dbReference type="SMART" id="SM00855">
    <property type="entry name" value="PGAM"/>
    <property type="match status" value="1"/>
</dbReference>